<accession>A0ABW7XWB0</accession>
<sequence length="264" mass="28024">MSESWDVRRAGPVDAAPHRVLMIPGGLCTTEFYADVMAEPAVAGLGLVAATMPGFGGTSAPDDVTMENYARLMADFAADAACDVVVGHSLGANVAIEMAAEGLFPGPLVLLSPTFSRGDEARFLGVMNSVGRVPGISTAAWAGMLKLLPKAMKRELPPRRADALAADMGHNDPDTCRRIVRRYYEYLDRYPSLVERLCESGVSAWVVRGDHDEVGLTDGERQVLEACPRIHLVTVPDAGHTVLVEQPARVADVVLEAAAASPGT</sequence>
<keyword evidence="2" id="KW-0378">Hydrolase</keyword>
<name>A0ABW7XWB0_STRCE</name>
<dbReference type="InterPro" id="IPR000073">
    <property type="entry name" value="AB_hydrolase_1"/>
</dbReference>
<evidence type="ECO:0000259" key="1">
    <source>
        <dbReference type="Pfam" id="PF12697"/>
    </source>
</evidence>
<organism evidence="2 3">
    <name type="scientific">Streptomyces cellulosae</name>
    <dbReference type="NCBI Taxonomy" id="1968"/>
    <lineage>
        <taxon>Bacteria</taxon>
        <taxon>Bacillati</taxon>
        <taxon>Actinomycetota</taxon>
        <taxon>Actinomycetes</taxon>
        <taxon>Kitasatosporales</taxon>
        <taxon>Streptomycetaceae</taxon>
        <taxon>Streptomyces</taxon>
    </lineage>
</organism>
<feature type="domain" description="AB hydrolase-1" evidence="1">
    <location>
        <begin position="20"/>
        <end position="253"/>
    </location>
</feature>
<dbReference type="PANTHER" id="PTHR43798">
    <property type="entry name" value="MONOACYLGLYCEROL LIPASE"/>
    <property type="match status" value="1"/>
</dbReference>
<dbReference type="EMBL" id="JBITDC010000002">
    <property type="protein sequence ID" value="MFI5674275.1"/>
    <property type="molecule type" value="Genomic_DNA"/>
</dbReference>
<evidence type="ECO:0000313" key="3">
    <source>
        <dbReference type="Proteomes" id="UP001612415"/>
    </source>
</evidence>
<comment type="caution">
    <text evidence="2">The sequence shown here is derived from an EMBL/GenBank/DDBJ whole genome shotgun (WGS) entry which is preliminary data.</text>
</comment>
<evidence type="ECO:0000313" key="2">
    <source>
        <dbReference type="EMBL" id="MFI5674275.1"/>
    </source>
</evidence>
<dbReference type="Proteomes" id="UP001612415">
    <property type="component" value="Unassembled WGS sequence"/>
</dbReference>
<keyword evidence="3" id="KW-1185">Reference proteome</keyword>
<dbReference type="InterPro" id="IPR029058">
    <property type="entry name" value="AB_hydrolase_fold"/>
</dbReference>
<dbReference type="RefSeq" id="WP_398655215.1">
    <property type="nucleotide sequence ID" value="NZ_JBITDC010000002.1"/>
</dbReference>
<protein>
    <submittedName>
        <fullName evidence="2">Alpha/beta fold hydrolase</fullName>
    </submittedName>
</protein>
<proteinExistence type="predicted"/>
<dbReference type="GO" id="GO:0016787">
    <property type="term" value="F:hydrolase activity"/>
    <property type="evidence" value="ECO:0007669"/>
    <property type="project" value="UniProtKB-KW"/>
</dbReference>
<dbReference type="Pfam" id="PF12697">
    <property type="entry name" value="Abhydrolase_6"/>
    <property type="match status" value="1"/>
</dbReference>
<dbReference type="SUPFAM" id="SSF53474">
    <property type="entry name" value="alpha/beta-Hydrolases"/>
    <property type="match status" value="1"/>
</dbReference>
<dbReference type="InterPro" id="IPR050266">
    <property type="entry name" value="AB_hydrolase_sf"/>
</dbReference>
<reference evidence="2 3" key="1">
    <citation type="submission" date="2024-10" db="EMBL/GenBank/DDBJ databases">
        <title>The Natural Products Discovery Center: Release of the First 8490 Sequenced Strains for Exploring Actinobacteria Biosynthetic Diversity.</title>
        <authorList>
            <person name="Kalkreuter E."/>
            <person name="Kautsar S.A."/>
            <person name="Yang D."/>
            <person name="Bader C.D."/>
            <person name="Teijaro C.N."/>
            <person name="Fluegel L."/>
            <person name="Davis C.M."/>
            <person name="Simpson J.R."/>
            <person name="Lauterbach L."/>
            <person name="Steele A.D."/>
            <person name="Gui C."/>
            <person name="Meng S."/>
            <person name="Li G."/>
            <person name="Viehrig K."/>
            <person name="Ye F."/>
            <person name="Su P."/>
            <person name="Kiefer A.F."/>
            <person name="Nichols A."/>
            <person name="Cepeda A.J."/>
            <person name="Yan W."/>
            <person name="Fan B."/>
            <person name="Jiang Y."/>
            <person name="Adhikari A."/>
            <person name="Zheng C.-J."/>
            <person name="Schuster L."/>
            <person name="Cowan T.M."/>
            <person name="Smanski M.J."/>
            <person name="Chevrette M.G."/>
            <person name="De Carvalho L.P.S."/>
            <person name="Shen B."/>
        </authorList>
    </citation>
    <scope>NUCLEOTIDE SEQUENCE [LARGE SCALE GENOMIC DNA]</scope>
    <source>
        <strain evidence="2 3">NPDC051599</strain>
    </source>
</reference>
<gene>
    <name evidence="2" type="ORF">ACIA8P_06345</name>
</gene>
<dbReference type="Gene3D" id="3.40.50.1820">
    <property type="entry name" value="alpha/beta hydrolase"/>
    <property type="match status" value="1"/>
</dbReference>